<name>A0ABY6ILE9_9HYPH</name>
<dbReference type="Proteomes" id="UP001163882">
    <property type="component" value="Chromosome"/>
</dbReference>
<gene>
    <name evidence="1" type="ORF">OF122_15325</name>
</gene>
<evidence type="ECO:0000313" key="2">
    <source>
        <dbReference type="Proteomes" id="UP001163882"/>
    </source>
</evidence>
<dbReference type="Gene3D" id="3.40.50.450">
    <property type="match status" value="1"/>
</dbReference>
<keyword evidence="2" id="KW-1185">Reference proteome</keyword>
<evidence type="ECO:0008006" key="3">
    <source>
        <dbReference type="Google" id="ProtNLM"/>
    </source>
</evidence>
<proteinExistence type="predicted"/>
<sequence length="176" mass="18211">MAKLSAVAVFADTGVTAHQALYRQAGATIARNSAHLHCIARNGQWPRTLVESALASGGRVTVATGPVARRLDVPQGVEIIAEETEAAAAARIVQAGQALIGLPGGIDTVAALYSAWVAAGGAQSERPVGLLNQGRAYEVVKGFAADVAGVGRGNIDSLIQISETFDDLWNRLARLT</sequence>
<dbReference type="SUPFAM" id="SSF102405">
    <property type="entry name" value="MCP/YpsA-like"/>
    <property type="match status" value="1"/>
</dbReference>
<reference evidence="1" key="1">
    <citation type="submission" date="2022-10" db="EMBL/GenBank/DDBJ databases">
        <title>YIM 151497 complete genome.</title>
        <authorList>
            <person name="Chen X."/>
        </authorList>
    </citation>
    <scope>NUCLEOTIDE SEQUENCE</scope>
    <source>
        <strain evidence="1">YIM 151497</strain>
    </source>
</reference>
<dbReference type="RefSeq" id="WP_264225060.1">
    <property type="nucleotide sequence ID" value="NZ_CP107716.1"/>
</dbReference>
<accession>A0ABY6ILE9</accession>
<evidence type="ECO:0000313" key="1">
    <source>
        <dbReference type="EMBL" id="UYQ71408.1"/>
    </source>
</evidence>
<protein>
    <recommendedName>
        <fullName evidence="3">AMP nucleosidase</fullName>
    </recommendedName>
</protein>
<dbReference type="EMBL" id="CP107716">
    <property type="protein sequence ID" value="UYQ71408.1"/>
    <property type="molecule type" value="Genomic_DNA"/>
</dbReference>
<organism evidence="1 2">
    <name type="scientific">Pelagibacterium flavum</name>
    <dbReference type="NCBI Taxonomy" id="2984530"/>
    <lineage>
        <taxon>Bacteria</taxon>
        <taxon>Pseudomonadati</taxon>
        <taxon>Pseudomonadota</taxon>
        <taxon>Alphaproteobacteria</taxon>
        <taxon>Hyphomicrobiales</taxon>
        <taxon>Devosiaceae</taxon>
        <taxon>Pelagibacterium</taxon>
    </lineage>
</organism>